<feature type="region of interest" description="Disordered" evidence="1">
    <location>
        <begin position="292"/>
        <end position="313"/>
    </location>
</feature>
<dbReference type="PANTHER" id="PTHR28027:SF1">
    <property type="entry name" value="CAMP INDEPENDENT REGULATORY PROTEIN (AFU_ORTHOLOGUE AFUA_3G09640)"/>
    <property type="match status" value="1"/>
</dbReference>
<name>A0ABQ8Q7Z1_9AGAR</name>
<dbReference type="PANTHER" id="PTHR28027">
    <property type="entry name" value="TRANSCRIPTIONAL REGULATOR MIT1"/>
    <property type="match status" value="1"/>
</dbReference>
<accession>A0ABQ8Q7Z1</accession>
<dbReference type="Proteomes" id="UP001163828">
    <property type="component" value="Unassembled WGS sequence"/>
</dbReference>
<reference evidence="2" key="1">
    <citation type="submission" date="2022-08" db="EMBL/GenBank/DDBJ databases">
        <authorList>
            <consortium name="DOE Joint Genome Institute"/>
            <person name="Min B."/>
            <person name="Riley R."/>
            <person name="Sierra-Patev S."/>
            <person name="Naranjo-Ortiz M."/>
            <person name="Looney B."/>
            <person name="Konkel Z."/>
            <person name="Slot J.C."/>
            <person name="Sakamoto Y."/>
            <person name="Steenwyk J.L."/>
            <person name="Rokas A."/>
            <person name="Carro J."/>
            <person name="Camarero S."/>
            <person name="Ferreira P."/>
            <person name="Molpeceres G."/>
            <person name="Ruiz-Duenas F.J."/>
            <person name="Serrano A."/>
            <person name="Henrissat B."/>
            <person name="Drula E."/>
            <person name="Hughes K.W."/>
            <person name="Mata J.L."/>
            <person name="Ishikawa N.K."/>
            <person name="Vargas-Isla R."/>
            <person name="Ushijima S."/>
            <person name="Smith C.A."/>
            <person name="Ahrendt S."/>
            <person name="Andreopoulos W."/>
            <person name="He G."/>
            <person name="Labutti K."/>
            <person name="Lipzen A."/>
            <person name="Ng V."/>
            <person name="Sandor L."/>
            <person name="Barry K."/>
            <person name="Martinez A.T."/>
            <person name="Xiao Y."/>
            <person name="Gibbons J.G."/>
            <person name="Terashima K."/>
            <person name="Hibbett D.S."/>
            <person name="Grigoriev I.V."/>
        </authorList>
    </citation>
    <scope>NUCLEOTIDE SEQUENCE</scope>
    <source>
        <strain evidence="2">TFB10827</strain>
    </source>
</reference>
<evidence type="ECO:0000313" key="3">
    <source>
        <dbReference type="Proteomes" id="UP001163828"/>
    </source>
</evidence>
<evidence type="ECO:0000313" key="2">
    <source>
        <dbReference type="EMBL" id="KAJ3994636.1"/>
    </source>
</evidence>
<proteinExistence type="predicted"/>
<evidence type="ECO:0000256" key="1">
    <source>
        <dbReference type="SAM" id="MobiDB-lite"/>
    </source>
</evidence>
<dbReference type="EMBL" id="MU790692">
    <property type="protein sequence ID" value="KAJ3994636.1"/>
    <property type="molecule type" value="Genomic_DNA"/>
</dbReference>
<feature type="compositionally biased region" description="Polar residues" evidence="1">
    <location>
        <begin position="297"/>
        <end position="312"/>
    </location>
</feature>
<comment type="caution">
    <text evidence="2">The sequence shown here is derived from an EMBL/GenBank/DDBJ whole genome shotgun (WGS) entry which is preliminary data.</text>
</comment>
<dbReference type="Pfam" id="PF09729">
    <property type="entry name" value="Gti1_Pac2"/>
    <property type="match status" value="1"/>
</dbReference>
<gene>
    <name evidence="2" type="ORF">F5050DRAFT_1835024</name>
</gene>
<organism evidence="2 3">
    <name type="scientific">Lentinula boryana</name>
    <dbReference type="NCBI Taxonomy" id="40481"/>
    <lineage>
        <taxon>Eukaryota</taxon>
        <taxon>Fungi</taxon>
        <taxon>Dikarya</taxon>
        <taxon>Basidiomycota</taxon>
        <taxon>Agaricomycotina</taxon>
        <taxon>Agaricomycetes</taxon>
        <taxon>Agaricomycetidae</taxon>
        <taxon>Agaricales</taxon>
        <taxon>Marasmiineae</taxon>
        <taxon>Omphalotaceae</taxon>
        <taxon>Lentinula</taxon>
    </lineage>
</organism>
<protein>
    <submittedName>
        <fullName evidence="2">Gti1/Pac2 family-domain-containing protein</fullName>
    </submittedName>
</protein>
<sequence>MPLANAFLSCTLVMYPSSLDSETTDIRDAQDAHVVLEAVRLRVLPLIKRRLVASERDNLTTGNVFVWEEAEDEGGLLRWTDGRRWSQSRMRGDYLFYEEKVETTAAEKEAKAARRYGPNLPPFGWLINSPFSMLSARRASDPAAIIPPPLRRKDRPTKPDGLTKQTYSALVHLPGTNETRKWHVVAYFSGNDYTRLPVIENYDYLRRIRVPEGVFVNSKSLTKMDTPDSPLDEARDLEHRRFIEGYPLRPVSPARPLYPPVFPPPLAPPMPGDPRQRVSLPPISMLDYPQRPGFLRHNSTSSPNELYTPLSSEDQRALSRLRINL</sequence>
<dbReference type="InterPro" id="IPR018608">
    <property type="entry name" value="Gti1/Pac2"/>
</dbReference>
<keyword evidence="3" id="KW-1185">Reference proteome</keyword>